<dbReference type="CDD" id="cd00063">
    <property type="entry name" value="FN3"/>
    <property type="match status" value="1"/>
</dbReference>
<evidence type="ECO:0000313" key="3">
    <source>
        <dbReference type="Proteomes" id="UP000824169"/>
    </source>
</evidence>
<dbReference type="EMBL" id="DVOO01000024">
    <property type="protein sequence ID" value="HIV25738.1"/>
    <property type="molecule type" value="Genomic_DNA"/>
</dbReference>
<keyword evidence="1" id="KW-0732">Signal</keyword>
<sequence length="163" mass="18029">MKKRIKSLITAGILSASVIAAVPVSAAPSGNPWGSLFNSWKSWESIFDWNWRQDSGDVSEPENPEVQEGVTASLEKNLISSRSRTIQISWEGTDCDHYEIQRSTRSDFAEAETSTTKNTAYTFYTGSPSPWHYPAHQTYYFRVRAVAGDTAGAWSNTVTAPGD</sequence>
<dbReference type="InterPro" id="IPR003961">
    <property type="entry name" value="FN3_dom"/>
</dbReference>
<dbReference type="Gene3D" id="2.60.40.10">
    <property type="entry name" value="Immunoglobulins"/>
    <property type="match status" value="1"/>
</dbReference>
<reference evidence="2" key="1">
    <citation type="submission" date="2020-10" db="EMBL/GenBank/DDBJ databases">
        <authorList>
            <person name="Gilroy R."/>
        </authorList>
    </citation>
    <scope>NUCLEOTIDE SEQUENCE</scope>
    <source>
        <strain evidence="2">CHK188-20938</strain>
    </source>
</reference>
<accession>A0A9D1TB33</accession>
<dbReference type="InterPro" id="IPR036116">
    <property type="entry name" value="FN3_sf"/>
</dbReference>
<evidence type="ECO:0000313" key="2">
    <source>
        <dbReference type="EMBL" id="HIV25738.1"/>
    </source>
</evidence>
<dbReference type="Proteomes" id="UP000824169">
    <property type="component" value="Unassembled WGS sequence"/>
</dbReference>
<evidence type="ECO:0000256" key="1">
    <source>
        <dbReference type="SAM" id="SignalP"/>
    </source>
</evidence>
<reference evidence="2" key="2">
    <citation type="journal article" date="2021" name="PeerJ">
        <title>Extensive microbial diversity within the chicken gut microbiome revealed by metagenomics and culture.</title>
        <authorList>
            <person name="Gilroy R."/>
            <person name="Ravi A."/>
            <person name="Getino M."/>
            <person name="Pursley I."/>
            <person name="Horton D.L."/>
            <person name="Alikhan N.F."/>
            <person name="Baker D."/>
            <person name="Gharbi K."/>
            <person name="Hall N."/>
            <person name="Watson M."/>
            <person name="Adriaenssens E.M."/>
            <person name="Foster-Nyarko E."/>
            <person name="Jarju S."/>
            <person name="Secka A."/>
            <person name="Antonio M."/>
            <person name="Oren A."/>
            <person name="Chaudhuri R.R."/>
            <person name="La Ragione R."/>
            <person name="Hildebrand F."/>
            <person name="Pallen M.J."/>
        </authorList>
    </citation>
    <scope>NUCLEOTIDE SEQUENCE</scope>
    <source>
        <strain evidence="2">CHK188-20938</strain>
    </source>
</reference>
<name>A0A9D1TB33_9FIRM</name>
<proteinExistence type="predicted"/>
<dbReference type="SUPFAM" id="SSF49265">
    <property type="entry name" value="Fibronectin type III"/>
    <property type="match status" value="1"/>
</dbReference>
<organism evidence="2 3">
    <name type="scientific">Candidatus Scatomonas pullistercoris</name>
    <dbReference type="NCBI Taxonomy" id="2840920"/>
    <lineage>
        <taxon>Bacteria</taxon>
        <taxon>Bacillati</taxon>
        <taxon>Bacillota</taxon>
        <taxon>Clostridia</taxon>
        <taxon>Lachnospirales</taxon>
        <taxon>Lachnospiraceae</taxon>
        <taxon>Lachnospiraceae incertae sedis</taxon>
        <taxon>Candidatus Scatomonas</taxon>
    </lineage>
</organism>
<gene>
    <name evidence="2" type="ORF">IAB71_08200</name>
</gene>
<comment type="caution">
    <text evidence="2">The sequence shown here is derived from an EMBL/GenBank/DDBJ whole genome shotgun (WGS) entry which is preliminary data.</text>
</comment>
<dbReference type="InterPro" id="IPR013783">
    <property type="entry name" value="Ig-like_fold"/>
</dbReference>
<feature type="signal peptide" evidence="1">
    <location>
        <begin position="1"/>
        <end position="26"/>
    </location>
</feature>
<protein>
    <submittedName>
        <fullName evidence="2">Fibronectin type III domain-containing protein</fullName>
    </submittedName>
</protein>
<dbReference type="AlphaFoldDB" id="A0A9D1TB33"/>
<feature type="chain" id="PRO_5038824844" evidence="1">
    <location>
        <begin position="27"/>
        <end position="163"/>
    </location>
</feature>